<evidence type="ECO:0000313" key="3">
    <source>
        <dbReference type="EMBL" id="CRZ25660.1"/>
    </source>
</evidence>
<dbReference type="WormBase" id="Bm10839">
    <property type="protein sequence ID" value="BM43686"/>
    <property type="gene ID" value="WBGene00231100"/>
</dbReference>
<reference evidence="3" key="1">
    <citation type="journal article" date="2007" name="Science">
        <title>Draft genome of the filarial nematode parasite Brugia malayi.</title>
        <authorList>
            <person name="Ghedin E."/>
            <person name="Wang S."/>
            <person name="Spiro D."/>
            <person name="Caler E."/>
            <person name="Zhao Q."/>
            <person name="Crabtree J."/>
            <person name="Allen J.E."/>
            <person name="Delcher A.L."/>
            <person name="Guiliano D.B."/>
            <person name="Miranda-Saavedra D."/>
            <person name="Angiuoli S.V."/>
            <person name="Creasy T."/>
            <person name="Amedeo P."/>
            <person name="Haas B."/>
            <person name="El-Sayed N.M."/>
            <person name="Wortman J.R."/>
            <person name="Feldblyum T."/>
            <person name="Tallon L."/>
            <person name="Schatz M."/>
            <person name="Shumway M."/>
            <person name="Koo H."/>
            <person name="Salzberg S.L."/>
            <person name="Schobel S."/>
            <person name="Pertea M."/>
            <person name="Pop M."/>
            <person name="White O."/>
            <person name="Barton G.J."/>
            <person name="Carlow C.K."/>
            <person name="Crawford M.J."/>
            <person name="Daub J."/>
            <person name="Dimmic M.W."/>
            <person name="Estes C.F."/>
            <person name="Foster J.M."/>
            <person name="Ganatra M."/>
            <person name="Gregory W.F."/>
            <person name="Johnson N.M."/>
            <person name="Jin J."/>
            <person name="Komuniecki R."/>
            <person name="Korf I."/>
            <person name="Kumar S."/>
            <person name="Laney S."/>
            <person name="Li B.W."/>
            <person name="Li W."/>
            <person name="Lindblom T.H."/>
            <person name="Lustigman S."/>
            <person name="Ma D."/>
            <person name="Maina C.V."/>
            <person name="Martin D.M."/>
            <person name="McCarter J.P."/>
            <person name="McReynolds L."/>
            <person name="Mitreva M."/>
            <person name="Nutman T.B."/>
            <person name="Parkinson J."/>
            <person name="Peregrin-Alvarez J.M."/>
            <person name="Poole C."/>
            <person name="Ren Q."/>
            <person name="Saunders L."/>
            <person name="Sluder A.E."/>
            <person name="Smith K."/>
            <person name="Stanke M."/>
            <person name="Unnasch T.R."/>
            <person name="Ware J."/>
            <person name="Wei A.D."/>
            <person name="Weil G."/>
            <person name="Williams D.J."/>
            <person name="Zhang Y."/>
            <person name="Williams S.A."/>
            <person name="Fraser-Liggett C."/>
            <person name="Slatko B."/>
            <person name="Blaxter M.L."/>
            <person name="Scott A.L."/>
        </authorList>
    </citation>
    <scope>NUCLEOTIDE SEQUENCE</scope>
    <source>
        <strain evidence="3">FR3</strain>
    </source>
</reference>
<sequence>MRTQTQVKFGAYVIPTKNIGFMFSLSSNPLPTGTSLVPLLHRSIPITITPMTKSLAVLLQHSNVCFVLRTTFTLLLTSNSNLCIDVILPHVCHRVFPQIGPHYEESIESDYQMNSDQCDVRKTIDPNNQTQKTMAEEDSEPRIARIRENLVDGLGPFDVMADIIVGSQHGPNNSGLFGVVQSPIRPIRPSFVPSSSASESHLTATQMAQKMQCIIDAPLSTIHTNLPFKKNQERKSNSVRGSKAVVSSANFMNTHIDSSRSSITSSHDDDSSCRKRKKRRSVCNNTDTENWQKPCTSNAAKIECNDSGITISELFGEEKVKNGNAKKRHIDMLKNMEKKMVKWEKEEQESPDSGYADEINDQNREQFHRPCLQTIIGELGHISPLLTPPRQPQKSDSLTLPVIINLDRLDSAQLLQIKNVLIKNAPAFLSTVALPSCVLSPPMRPTSRNEGDRTPRLCDSDFKSISKMDNINSRYKKQIVHSAGATPSSSSTKDFRKENIPYCGSASSIDRKHELGALKNDDLKITLVKKFIKQCDKTHVTVSVTTKIKESEKRNKKTNSAPPSNGEQLPNTSKLGKKFSQLKSVLHVSTGKPDDDVKEKDKIGCLDNEHSREKEKSVASRAKNYNGLNDQFGGGTVITQQLRESKKKQMDDAAIIITTNNNMQVDNVRIKVAKNSKCKDGEVPPTKKCKKDINVGSKSGIQEVGDDFVCYRNRVAPTKKTVLEKNDNGSYKCANYYLDEVARPLKHRADKESGDYVRKTLAYMDAAVYFILSSATERENRQRQYTIARDSAELMKTIIKWSGASAASLSSLERHFISRFRILSFRVQAVLNYYLYSLKIGSCMSNFGALTKWEPQLIELDAAAMRNDGAASVSSQGGSSANTETPSPASSTNSGHGERQREINVPISIYQVQRSQLSILHHLMWSDRLWKQTSTKMNSYEQEMVKHLDQICGPLTVDLSLHSLSEYLATAVAWLRAEYRAEKERLSPSS</sequence>
<dbReference type="OMA" id="KCANYYL"/>
<dbReference type="InterPro" id="IPR043640">
    <property type="entry name" value="AF4/FMR2_CHD"/>
</dbReference>
<feature type="region of interest" description="Disordered" evidence="1">
    <location>
        <begin position="545"/>
        <end position="573"/>
    </location>
</feature>
<reference evidence="3" key="2">
    <citation type="submission" date="2012-12" db="EMBL/GenBank/DDBJ databases">
        <authorList>
            <person name="Gao Y.W."/>
            <person name="Fan S.T."/>
            <person name="Sun H.T."/>
            <person name="Wang Z."/>
            <person name="Gao X.L."/>
            <person name="Li Y.G."/>
            <person name="Wang T.C."/>
            <person name="Zhang K."/>
            <person name="Xu W.W."/>
            <person name="Yu Z.J."/>
            <person name="Xia X.Z."/>
        </authorList>
    </citation>
    <scope>NUCLEOTIDE SEQUENCE</scope>
    <source>
        <strain evidence="3">FR3</strain>
    </source>
</reference>
<accession>A0A0H5SC43</accession>
<feature type="region of interest" description="Disordered" evidence="1">
    <location>
        <begin position="257"/>
        <end position="290"/>
    </location>
</feature>
<protein>
    <submittedName>
        <fullName evidence="3">Bm10839</fullName>
    </submittedName>
</protein>
<dbReference type="Pfam" id="PF18876">
    <property type="entry name" value="AFF4_CHD"/>
    <property type="match status" value="1"/>
</dbReference>
<feature type="domain" description="AF4/FMR2 C-terminal homology" evidence="2">
    <location>
        <begin position="731"/>
        <end position="979"/>
    </location>
</feature>
<dbReference type="GO" id="GO:0005634">
    <property type="term" value="C:nucleus"/>
    <property type="evidence" value="ECO:0007669"/>
    <property type="project" value="InterPro"/>
</dbReference>
<feature type="region of interest" description="Disordered" evidence="1">
    <location>
        <begin position="870"/>
        <end position="899"/>
    </location>
</feature>
<feature type="compositionally biased region" description="Low complexity" evidence="1">
    <location>
        <begin position="870"/>
        <end position="881"/>
    </location>
</feature>
<evidence type="ECO:0000256" key="1">
    <source>
        <dbReference type="SAM" id="MobiDB-lite"/>
    </source>
</evidence>
<organism evidence="3">
    <name type="scientific">Brugia malayi</name>
    <name type="common">Filarial nematode worm</name>
    <dbReference type="NCBI Taxonomy" id="6279"/>
    <lineage>
        <taxon>Eukaryota</taxon>
        <taxon>Metazoa</taxon>
        <taxon>Ecdysozoa</taxon>
        <taxon>Nematoda</taxon>
        <taxon>Chromadorea</taxon>
        <taxon>Rhabditida</taxon>
        <taxon>Spirurina</taxon>
        <taxon>Spiruromorpha</taxon>
        <taxon>Filarioidea</taxon>
        <taxon>Onchocercidae</taxon>
        <taxon>Brugia</taxon>
    </lineage>
</organism>
<evidence type="ECO:0000313" key="4">
    <source>
        <dbReference type="WormBase" id="Bm10839"/>
    </source>
</evidence>
<dbReference type="EMBL" id="LN857010">
    <property type="protein sequence ID" value="CRZ25660.1"/>
    <property type="molecule type" value="Genomic_DNA"/>
</dbReference>
<evidence type="ECO:0000259" key="2">
    <source>
        <dbReference type="Pfam" id="PF18876"/>
    </source>
</evidence>
<feature type="compositionally biased region" description="Polar residues" evidence="1">
    <location>
        <begin position="558"/>
        <end position="573"/>
    </location>
</feature>
<name>A0A0H5SC43_BRUMA</name>
<gene>
    <name evidence="3 4" type="ORF">Bm10839</name>
    <name evidence="3" type="ORF">BM_Bm10839</name>
</gene>
<feature type="compositionally biased region" description="Polar residues" evidence="1">
    <location>
        <begin position="882"/>
        <end position="895"/>
    </location>
</feature>
<proteinExistence type="predicted"/>
<dbReference type="AlphaFoldDB" id="A0A0H5SC43"/>